<proteinExistence type="predicted"/>
<keyword evidence="1" id="KW-0479">Metal-binding</keyword>
<evidence type="ECO:0000256" key="2">
    <source>
        <dbReference type="SAM" id="MobiDB-lite"/>
    </source>
</evidence>
<evidence type="ECO:0000259" key="4">
    <source>
        <dbReference type="PROSITE" id="PS50878"/>
    </source>
</evidence>
<dbReference type="InterPro" id="IPR043502">
    <property type="entry name" value="DNA/RNA_pol_sf"/>
</dbReference>
<dbReference type="SMART" id="SM00343">
    <property type="entry name" value="ZnF_C2HC"/>
    <property type="match status" value="2"/>
</dbReference>
<dbReference type="InterPro" id="IPR005135">
    <property type="entry name" value="Endo/exonuclease/phosphatase"/>
</dbReference>
<dbReference type="SUPFAM" id="SSF57756">
    <property type="entry name" value="Retrovirus zinc finger-like domains"/>
    <property type="match status" value="1"/>
</dbReference>
<dbReference type="SUPFAM" id="SSF56219">
    <property type="entry name" value="DNase I-like"/>
    <property type="match status" value="1"/>
</dbReference>
<dbReference type="CDD" id="cd09077">
    <property type="entry name" value="R1-I-EN"/>
    <property type="match status" value="1"/>
</dbReference>
<dbReference type="PROSITE" id="PS50158">
    <property type="entry name" value="ZF_CCHC"/>
    <property type="match status" value="1"/>
</dbReference>
<dbReference type="SUPFAM" id="SSF56672">
    <property type="entry name" value="DNA/RNA polymerases"/>
    <property type="match status" value="1"/>
</dbReference>
<dbReference type="GeneID" id="139355030"/>
<evidence type="ECO:0008006" key="7">
    <source>
        <dbReference type="Google" id="ProtNLM"/>
    </source>
</evidence>
<evidence type="ECO:0000259" key="3">
    <source>
        <dbReference type="PROSITE" id="PS50158"/>
    </source>
</evidence>
<gene>
    <name evidence="6" type="primary">LOC139355030</name>
</gene>
<organism evidence="5 6">
    <name type="scientific">Drosophila suzukii</name>
    <name type="common">Spotted-wing drosophila fruit fly</name>
    <dbReference type="NCBI Taxonomy" id="28584"/>
    <lineage>
        <taxon>Eukaryota</taxon>
        <taxon>Metazoa</taxon>
        <taxon>Ecdysozoa</taxon>
        <taxon>Arthropoda</taxon>
        <taxon>Hexapoda</taxon>
        <taxon>Insecta</taxon>
        <taxon>Pterygota</taxon>
        <taxon>Neoptera</taxon>
        <taxon>Endopterygota</taxon>
        <taxon>Diptera</taxon>
        <taxon>Brachycera</taxon>
        <taxon>Muscomorpha</taxon>
        <taxon>Ephydroidea</taxon>
        <taxon>Drosophilidae</taxon>
        <taxon>Drosophila</taxon>
        <taxon>Sophophora</taxon>
    </lineage>
</organism>
<evidence type="ECO:0000313" key="6">
    <source>
        <dbReference type="RefSeq" id="XP_070855410.1"/>
    </source>
</evidence>
<keyword evidence="1" id="KW-0862">Zinc</keyword>
<dbReference type="Pfam" id="PF14529">
    <property type="entry name" value="Exo_endo_phos_2"/>
    <property type="match status" value="1"/>
</dbReference>
<dbReference type="InterPro" id="IPR036875">
    <property type="entry name" value="Znf_CCHC_sf"/>
</dbReference>
<feature type="domain" description="Reverse transcriptase" evidence="4">
    <location>
        <begin position="715"/>
        <end position="971"/>
    </location>
</feature>
<dbReference type="PROSITE" id="PS50878">
    <property type="entry name" value="RT_POL"/>
    <property type="match status" value="1"/>
</dbReference>
<feature type="region of interest" description="Disordered" evidence="2">
    <location>
        <begin position="1"/>
        <end position="94"/>
    </location>
</feature>
<feature type="compositionally biased region" description="Basic and acidic residues" evidence="2">
    <location>
        <begin position="1028"/>
        <end position="1042"/>
    </location>
</feature>
<dbReference type="InterPro" id="IPR001878">
    <property type="entry name" value="Znf_CCHC"/>
</dbReference>
<dbReference type="CDD" id="cd01650">
    <property type="entry name" value="RT_nLTR_like"/>
    <property type="match status" value="1"/>
</dbReference>
<feature type="region of interest" description="Disordered" evidence="2">
    <location>
        <begin position="1017"/>
        <end position="1042"/>
    </location>
</feature>
<keyword evidence="1" id="KW-0863">Zinc-finger</keyword>
<evidence type="ECO:0000313" key="5">
    <source>
        <dbReference type="Proteomes" id="UP001652628"/>
    </source>
</evidence>
<keyword evidence="5" id="KW-1185">Reference proteome</keyword>
<accession>A0ABM4TZP1</accession>
<dbReference type="RefSeq" id="XP_070855410.1">
    <property type="nucleotide sequence ID" value="XM_070999309.1"/>
</dbReference>
<dbReference type="InterPro" id="IPR000477">
    <property type="entry name" value="RT_dom"/>
</dbReference>
<name>A0ABM4TZP1_DROSZ</name>
<protein>
    <recommendedName>
        <fullName evidence="7">Reverse transcriptase</fullName>
    </recommendedName>
</protein>
<dbReference type="Gene3D" id="4.10.60.10">
    <property type="entry name" value="Zinc finger, CCHC-type"/>
    <property type="match status" value="1"/>
</dbReference>
<sequence>MKKLQSEISATLDESRARGPSASATQQTTPSLSAPRQEGTGTKRTHTGAGNPGRVAPRNPPWQQVGPKTKKPHVTAASNGESEGHVNRTAKRRNQRSDAILIKCSEGSYADMLKLVKTEPTLQGLKDGVQGIRRTANGSLLLKMQKPSDPATQKLHTAIKSAFSGKAEVAMLEDTVQVEIRDLDEMTTCEAVLQAVYAEEECDIPAGAAPRMRKAYGGTQTATVHLRPEHAQWILDKGKIRVGWVVCRIRQKTEPRRCYKCMGLGHMSAKCPASEAIAKNTQQSCFRCGKDGHKAAQDLLAQTVIEQQAEVAILSEPYKDKHEGVWQRSSDGRAAIWSCAQPPGHLSQRASRTGYTRAQIKGITFYSCYIAPSVHISEFRTIMQEIADDARGRSPVLIAGDFNAWSTTWGSTSTTQRGTILFEAVASLNVCLLNEGNRPTFSKSGRESTIDLTFASPELARNCVWRVSDIYTHSDHALIITQTSPRLSAPSSRQTTYKAHTLNTVSLLAHMEGVCVTGDASTCARNIANRVKEACDAAMEKATKGGNGRRPVPWWNEEIGCARRDCLAARRRCQRSRGRGNQELRETTYRAKRKALKNMIKASKARCFQELCEAADAEPFGSAYRMVMGKLNRQPTPTGHLQLGQIVSTLFPTQPPLTWQATGEGDTVLTSEAEVLAALRKIKIEKAPGPDCIPNAALHTLVAHYPGIFTEMYNMCLTQRTFPIGWKRQGLVLIPKPGKLNDDASSYRPLCMLNTTGKIFERIICTHLEKELDQLRALSDHQFGFRRKRSTIDAIQTVTQLAANAIEGERELGGSKEYCLVCTLDVKNAFNSANSANLVLQALHRMGISNYLIDLVADYFKDRVLTYSSDVGEHEYLVTGGVPQGSVLGPILWNVMYDEILTLVLPAGCTVVGFADDIALVTVAKTLDEITDSQSIQIDCSHLKDDGQYSRTETAQQKDNSHSGDIYHIVRRAHMGRSHEDRIIQPPVQSCLQTLRTAHHKQLLHCIRGSRASGSRYYPDRPAGGRTKNWEHRKQDSAQQHDRGMAKEMISGHGCFKEYLHRFNHEPNPYCDHCGTGSIEDAEHALFICPLFVRYRAEAETTTVCNLTADNVMSCTLESQSKWDAIANMAAGILKEQRRRERSRRIQS</sequence>
<evidence type="ECO:0000256" key="1">
    <source>
        <dbReference type="PROSITE-ProRule" id="PRU00047"/>
    </source>
</evidence>
<feature type="compositionally biased region" description="Polar residues" evidence="2">
    <location>
        <begin position="22"/>
        <end position="42"/>
    </location>
</feature>
<reference evidence="6" key="1">
    <citation type="submission" date="2025-08" db="UniProtKB">
        <authorList>
            <consortium name="RefSeq"/>
        </authorList>
    </citation>
    <scope>IDENTIFICATION</scope>
</reference>
<dbReference type="Gene3D" id="3.60.10.10">
    <property type="entry name" value="Endonuclease/exonuclease/phosphatase"/>
    <property type="match status" value="1"/>
</dbReference>
<dbReference type="Proteomes" id="UP001652628">
    <property type="component" value="Unplaced"/>
</dbReference>
<feature type="domain" description="CCHC-type" evidence="3">
    <location>
        <begin position="256"/>
        <end position="272"/>
    </location>
</feature>
<dbReference type="Pfam" id="PF00078">
    <property type="entry name" value="RVT_1"/>
    <property type="match status" value="1"/>
</dbReference>
<dbReference type="InterPro" id="IPR036691">
    <property type="entry name" value="Endo/exonu/phosph_ase_sf"/>
</dbReference>
<dbReference type="PANTHER" id="PTHR19446">
    <property type="entry name" value="REVERSE TRANSCRIPTASES"/>
    <property type="match status" value="1"/>
</dbReference>